<dbReference type="Proteomes" id="UP000079169">
    <property type="component" value="Unplaced"/>
</dbReference>
<protein>
    <submittedName>
        <fullName evidence="2">Uncharacterized protein LOC103511858</fullName>
    </submittedName>
</protein>
<name>A0A1S3D5G8_DIACI</name>
<dbReference type="GeneID" id="103511858"/>
<dbReference type="RefSeq" id="XP_008474822.1">
    <property type="nucleotide sequence ID" value="XM_008476600.1"/>
</dbReference>
<gene>
    <name evidence="2" type="primary">LOC103511858</name>
</gene>
<keyword evidence="1" id="KW-1185">Reference proteome</keyword>
<evidence type="ECO:0000313" key="1">
    <source>
        <dbReference type="Proteomes" id="UP000079169"/>
    </source>
</evidence>
<dbReference type="KEGG" id="dci:103511858"/>
<sequence>MTSALREPGGSDLILIIHWSDKPNQSDSLINQISQTVCNYYSSQHEDNTSELKQLLMLIKTQNNRLLEELIQCQRSYQDLLKSTIIDTQSHIYLIQNLKSSQYTLLQEFVQGGSSDSGSNETPVHTDERLVAWLKLSTLVI</sequence>
<dbReference type="AlphaFoldDB" id="A0A1S3D5G8"/>
<evidence type="ECO:0000313" key="2">
    <source>
        <dbReference type="RefSeq" id="XP_008474822.1"/>
    </source>
</evidence>
<accession>A0A1S3D5G8</accession>
<reference evidence="2" key="1">
    <citation type="submission" date="2025-08" db="UniProtKB">
        <authorList>
            <consortium name="RefSeq"/>
        </authorList>
    </citation>
    <scope>IDENTIFICATION</scope>
</reference>
<organism evidence="1 2">
    <name type="scientific">Diaphorina citri</name>
    <name type="common">Asian citrus psyllid</name>
    <dbReference type="NCBI Taxonomy" id="121845"/>
    <lineage>
        <taxon>Eukaryota</taxon>
        <taxon>Metazoa</taxon>
        <taxon>Ecdysozoa</taxon>
        <taxon>Arthropoda</taxon>
        <taxon>Hexapoda</taxon>
        <taxon>Insecta</taxon>
        <taxon>Pterygota</taxon>
        <taxon>Neoptera</taxon>
        <taxon>Paraneoptera</taxon>
        <taxon>Hemiptera</taxon>
        <taxon>Sternorrhyncha</taxon>
        <taxon>Psylloidea</taxon>
        <taxon>Psyllidae</taxon>
        <taxon>Diaphorininae</taxon>
        <taxon>Diaphorina</taxon>
    </lineage>
</organism>
<dbReference type="PaxDb" id="121845-A0A1S3D5G8"/>
<proteinExistence type="predicted"/>